<accession>A0A6J5KP32</accession>
<organism evidence="1">
    <name type="scientific">uncultured Caudovirales phage</name>
    <dbReference type="NCBI Taxonomy" id="2100421"/>
    <lineage>
        <taxon>Viruses</taxon>
        <taxon>Duplodnaviria</taxon>
        <taxon>Heunggongvirae</taxon>
        <taxon>Uroviricota</taxon>
        <taxon>Caudoviricetes</taxon>
        <taxon>Peduoviridae</taxon>
        <taxon>Maltschvirus</taxon>
        <taxon>Maltschvirus maltsch</taxon>
    </lineage>
</organism>
<reference evidence="1" key="1">
    <citation type="submission" date="2020-04" db="EMBL/GenBank/DDBJ databases">
        <authorList>
            <person name="Chiriac C."/>
            <person name="Salcher M."/>
            <person name="Ghai R."/>
            <person name="Kavagutti S V."/>
        </authorList>
    </citation>
    <scope>NUCLEOTIDE SEQUENCE</scope>
</reference>
<sequence>MKYLLGLILLVSVSATSQYSPTAAKTRFVNGIGLGTKDTLTMNAADTVAMIVGRDSLVYFRYKGYWKPLAYNSSLGSYVKYTDTAAMLSPYARAYAYVPYTGATSNLNLGTKNIYSNAIYTGFLVITASGTQVVLTVNSAPEILVSGSGGQTIKLPDATTLANGTTYRFNNNQSSGAIIVNNNSNTLVVSIPSGGYAEVILLDNSIAAGSWDRHFQAPANVSWSTNTFDYAGSITSATWNGSTIAINRGGTGATTASAALSNLGGLNISDTATMLSGYKTYYPRNAISAGTGITYNASTGVITNSSPSTGGTVTSVATDATMTGGTITTSGTLKVDTTVMATRLRVQKGIDSLGAAKQGNITLTTTGTSGAATFSANTLNIPQYQSVLTNPITGTGTSGQVTYFNGTNSITSNAAFAFTPTSQLLVNNSVTAASAIARGTNLTSTLVAAAN</sequence>
<evidence type="ECO:0000313" key="1">
    <source>
        <dbReference type="EMBL" id="CAB4121939.1"/>
    </source>
</evidence>
<dbReference type="EMBL" id="LR796153">
    <property type="protein sequence ID" value="CAB4121939.1"/>
    <property type="molecule type" value="Genomic_DNA"/>
</dbReference>
<name>A0A6J5KP32_9CAUD</name>
<feature type="non-terminal residue" evidence="1">
    <location>
        <position position="451"/>
    </location>
</feature>
<gene>
    <name evidence="1" type="ORF">UFOVP25_47</name>
</gene>
<protein>
    <submittedName>
        <fullName evidence="1">Uncharacterized protein</fullName>
    </submittedName>
</protein>
<proteinExistence type="predicted"/>